<feature type="compositionally biased region" description="Low complexity" evidence="2">
    <location>
        <begin position="12"/>
        <end position="25"/>
    </location>
</feature>
<dbReference type="GO" id="GO:0016746">
    <property type="term" value="F:acyltransferase activity"/>
    <property type="evidence" value="ECO:0007669"/>
    <property type="project" value="InterPro"/>
</dbReference>
<evidence type="ECO:0000313" key="4">
    <source>
        <dbReference type="EMBL" id="OSX71213.1"/>
    </source>
</evidence>
<dbReference type="Gene3D" id="4.10.320.10">
    <property type="entry name" value="E3-binding domain"/>
    <property type="match status" value="1"/>
</dbReference>
<evidence type="ECO:0000256" key="2">
    <source>
        <dbReference type="SAM" id="MobiDB-lite"/>
    </source>
</evidence>
<dbReference type="AlphaFoldDB" id="A0A1X6NS55"/>
<feature type="non-terminal residue" evidence="4">
    <location>
        <position position="1"/>
    </location>
</feature>
<dbReference type="InterPro" id="IPR036625">
    <property type="entry name" value="E3-bd_dom_sf"/>
</dbReference>
<comment type="similarity">
    <text evidence="1">Belongs to the 2-oxoacid dehydrogenase family.</text>
</comment>
<accession>A0A1X6NS55</accession>
<feature type="compositionally biased region" description="Gly residues" evidence="2">
    <location>
        <begin position="1"/>
        <end position="11"/>
    </location>
</feature>
<keyword evidence="5" id="KW-1185">Reference proteome</keyword>
<evidence type="ECO:0000313" key="5">
    <source>
        <dbReference type="Proteomes" id="UP000218209"/>
    </source>
</evidence>
<feature type="non-terminal residue" evidence="4">
    <location>
        <position position="83"/>
    </location>
</feature>
<dbReference type="InterPro" id="IPR004167">
    <property type="entry name" value="PSBD"/>
</dbReference>
<dbReference type="PROSITE" id="PS51826">
    <property type="entry name" value="PSBD"/>
    <property type="match status" value="1"/>
</dbReference>
<dbReference type="SUPFAM" id="SSF47005">
    <property type="entry name" value="Peripheral subunit-binding domain of 2-oxo acid dehydrogenase complex"/>
    <property type="match status" value="1"/>
</dbReference>
<gene>
    <name evidence="4" type="ORF">BU14_0577s0013</name>
</gene>
<evidence type="ECO:0000256" key="1">
    <source>
        <dbReference type="ARBA" id="ARBA00007317"/>
    </source>
</evidence>
<dbReference type="Proteomes" id="UP000218209">
    <property type="component" value="Unassembled WGS sequence"/>
</dbReference>
<evidence type="ECO:0000259" key="3">
    <source>
        <dbReference type="PROSITE" id="PS51826"/>
    </source>
</evidence>
<name>A0A1X6NS55_PORUM</name>
<feature type="domain" description="Peripheral subunit-binding (PSBD)" evidence="3">
    <location>
        <begin position="28"/>
        <end position="65"/>
    </location>
</feature>
<proteinExistence type="inferred from homology"/>
<dbReference type="EMBL" id="KV919157">
    <property type="protein sequence ID" value="OSX71213.1"/>
    <property type="molecule type" value="Genomic_DNA"/>
</dbReference>
<protein>
    <recommendedName>
        <fullName evidence="3">Peripheral subunit-binding (PSBD) domain-containing protein</fullName>
    </recommendedName>
</protein>
<dbReference type="Pfam" id="PF02817">
    <property type="entry name" value="E3_binding"/>
    <property type="match status" value="1"/>
</dbReference>
<feature type="region of interest" description="Disordered" evidence="2">
    <location>
        <begin position="1"/>
        <end position="28"/>
    </location>
</feature>
<organism evidence="4 5">
    <name type="scientific">Porphyra umbilicalis</name>
    <name type="common">Purple laver</name>
    <name type="synonym">Red alga</name>
    <dbReference type="NCBI Taxonomy" id="2786"/>
    <lineage>
        <taxon>Eukaryota</taxon>
        <taxon>Rhodophyta</taxon>
        <taxon>Bangiophyceae</taxon>
        <taxon>Bangiales</taxon>
        <taxon>Bangiaceae</taxon>
        <taxon>Porphyra</taxon>
    </lineage>
</organism>
<sequence>RPGGGGGGGPGAAAAPGAAAPPSGGVLRATPDAVKVAKKEGVTLASVTGTGNFGRITADDVLAAAGKPPQSAAWTSGKAASAA</sequence>
<reference evidence="4 5" key="1">
    <citation type="submission" date="2017-03" db="EMBL/GenBank/DDBJ databases">
        <title>WGS assembly of Porphyra umbilicalis.</title>
        <authorList>
            <person name="Brawley S.H."/>
            <person name="Blouin N.A."/>
            <person name="Ficko-Blean E."/>
            <person name="Wheeler G.L."/>
            <person name="Lohr M."/>
            <person name="Goodson H.V."/>
            <person name="Jenkins J.W."/>
            <person name="Blaby-Haas C.E."/>
            <person name="Helliwell K.E."/>
            <person name="Chan C."/>
            <person name="Marriage T."/>
            <person name="Bhattacharya D."/>
            <person name="Klein A.S."/>
            <person name="Badis Y."/>
            <person name="Brodie J."/>
            <person name="Cao Y."/>
            <person name="Collen J."/>
            <person name="Dittami S.M."/>
            <person name="Gachon C.M."/>
            <person name="Green B.R."/>
            <person name="Karpowicz S."/>
            <person name="Kim J.W."/>
            <person name="Kudahl U."/>
            <person name="Lin S."/>
            <person name="Michel G."/>
            <person name="Mittag M."/>
            <person name="Olson B.J."/>
            <person name="Pangilinan J."/>
            <person name="Peng Y."/>
            <person name="Qiu H."/>
            <person name="Shu S."/>
            <person name="Singer J.T."/>
            <person name="Smith A.G."/>
            <person name="Sprecher B.N."/>
            <person name="Wagner V."/>
            <person name="Wang W."/>
            <person name="Wang Z.-Y."/>
            <person name="Yan J."/>
            <person name="Yarish C."/>
            <person name="Zoeuner-Riek S."/>
            <person name="Zhuang Y."/>
            <person name="Zou Y."/>
            <person name="Lindquist E.A."/>
            <person name="Grimwood J."/>
            <person name="Barry K."/>
            <person name="Rokhsar D.S."/>
            <person name="Schmutz J."/>
            <person name="Stiller J.W."/>
            <person name="Grossman A.R."/>
            <person name="Prochnik S.E."/>
        </authorList>
    </citation>
    <scope>NUCLEOTIDE SEQUENCE [LARGE SCALE GENOMIC DNA]</scope>
    <source>
        <strain evidence="4">4086291</strain>
    </source>
</reference>